<reference evidence="2 3" key="1">
    <citation type="submission" date="2017-05" db="EMBL/GenBank/DDBJ databases">
        <title>Genome of assembly of the Bengalese finch, Lonchura striata domestica.</title>
        <authorList>
            <person name="Colquitt B.M."/>
            <person name="Brainard M.S."/>
        </authorList>
    </citation>
    <scope>NUCLEOTIDE SEQUENCE [LARGE SCALE GENOMIC DNA]</scope>
    <source>
        <strain evidence="2">White83orange57</strain>
    </source>
</reference>
<organism evidence="2 3">
    <name type="scientific">Lonchura striata</name>
    <name type="common">white-rumped munia</name>
    <dbReference type="NCBI Taxonomy" id="40157"/>
    <lineage>
        <taxon>Eukaryota</taxon>
        <taxon>Metazoa</taxon>
        <taxon>Chordata</taxon>
        <taxon>Craniata</taxon>
        <taxon>Vertebrata</taxon>
        <taxon>Euteleostomi</taxon>
        <taxon>Archelosauria</taxon>
        <taxon>Archosauria</taxon>
        <taxon>Dinosauria</taxon>
        <taxon>Saurischia</taxon>
        <taxon>Theropoda</taxon>
        <taxon>Coelurosauria</taxon>
        <taxon>Aves</taxon>
        <taxon>Neognathae</taxon>
        <taxon>Neoaves</taxon>
        <taxon>Telluraves</taxon>
        <taxon>Australaves</taxon>
        <taxon>Passeriformes</taxon>
        <taxon>Passeroidea</taxon>
        <taxon>Estrildidae</taxon>
        <taxon>Estrildinae</taxon>
        <taxon>Lonchura</taxon>
    </lineage>
</organism>
<gene>
    <name evidence="2" type="ORF">RLOC_00015145</name>
</gene>
<evidence type="ECO:0000313" key="3">
    <source>
        <dbReference type="Proteomes" id="UP000197619"/>
    </source>
</evidence>
<evidence type="ECO:0000256" key="1">
    <source>
        <dbReference type="SAM" id="Phobius"/>
    </source>
</evidence>
<protein>
    <submittedName>
        <fullName evidence="2">Uncharacterized protein</fullName>
    </submittedName>
</protein>
<dbReference type="Proteomes" id="UP000197619">
    <property type="component" value="Unassembled WGS sequence"/>
</dbReference>
<name>A0A218UY89_9PASE</name>
<keyword evidence="1" id="KW-0472">Membrane</keyword>
<evidence type="ECO:0000313" key="2">
    <source>
        <dbReference type="EMBL" id="OWK58757.1"/>
    </source>
</evidence>
<dbReference type="AlphaFoldDB" id="A0A218UY89"/>
<proteinExistence type="predicted"/>
<keyword evidence="1" id="KW-1133">Transmembrane helix</keyword>
<keyword evidence="1" id="KW-0812">Transmembrane</keyword>
<feature type="transmembrane region" description="Helical" evidence="1">
    <location>
        <begin position="46"/>
        <end position="69"/>
    </location>
</feature>
<accession>A0A218UY89</accession>
<sequence length="70" mass="7428">MGFLSHNYVVERRRGNHTRAKISTRSGVHCHFLGTAWQPGSGNGTAAISTCSGLVSGVIFAGVLGCLWCH</sequence>
<comment type="caution">
    <text evidence="2">The sequence shown here is derived from an EMBL/GenBank/DDBJ whole genome shotgun (WGS) entry which is preliminary data.</text>
</comment>
<dbReference type="EMBL" id="MUZQ01000092">
    <property type="protein sequence ID" value="OWK58757.1"/>
    <property type="molecule type" value="Genomic_DNA"/>
</dbReference>
<keyword evidence="3" id="KW-1185">Reference proteome</keyword>